<keyword evidence="2" id="KW-1185">Reference proteome</keyword>
<comment type="caution">
    <text evidence="1">The sequence shown here is derived from an EMBL/GenBank/DDBJ whole genome shotgun (WGS) entry which is preliminary data.</text>
</comment>
<sequence length="70" mass="8409">MITIPKAVKEMLEQVRLSGKTNMLDTHAVQRVAYDMEFYRLVLWIEEHREDYFQGCLEGFQVVEDKEERD</sequence>
<organism evidence="1 2">
    <name type="scientific">Heliophilum fasciatum</name>
    <dbReference type="NCBI Taxonomy" id="35700"/>
    <lineage>
        <taxon>Bacteria</taxon>
        <taxon>Bacillati</taxon>
        <taxon>Bacillota</taxon>
        <taxon>Clostridia</taxon>
        <taxon>Eubacteriales</taxon>
        <taxon>Heliobacteriaceae</taxon>
        <taxon>Heliophilum</taxon>
    </lineage>
</organism>
<evidence type="ECO:0000313" key="1">
    <source>
        <dbReference type="EMBL" id="TCP62553.1"/>
    </source>
</evidence>
<dbReference type="InterPro" id="IPR032488">
    <property type="entry name" value="DUF5049"/>
</dbReference>
<dbReference type="AlphaFoldDB" id="A0A4R2RHS9"/>
<dbReference type="EMBL" id="SLXT01000021">
    <property type="protein sequence ID" value="TCP62553.1"/>
    <property type="molecule type" value="Genomic_DNA"/>
</dbReference>
<proteinExistence type="predicted"/>
<protein>
    <submittedName>
        <fullName evidence="1">Uncharacterized protein DUF5049</fullName>
    </submittedName>
</protein>
<dbReference type="RefSeq" id="WP_243116894.1">
    <property type="nucleotide sequence ID" value="NZ_JAOQNU010000020.1"/>
</dbReference>
<dbReference type="Pfam" id="PF16468">
    <property type="entry name" value="DUF5049"/>
    <property type="match status" value="1"/>
</dbReference>
<accession>A0A4R2RHS9</accession>
<gene>
    <name evidence="1" type="ORF">EDD73_12151</name>
</gene>
<name>A0A4R2RHS9_9FIRM</name>
<evidence type="ECO:0000313" key="2">
    <source>
        <dbReference type="Proteomes" id="UP000294813"/>
    </source>
</evidence>
<reference evidence="1 2" key="1">
    <citation type="submission" date="2019-03" db="EMBL/GenBank/DDBJ databases">
        <title>Genomic Encyclopedia of Type Strains, Phase IV (KMG-IV): sequencing the most valuable type-strain genomes for metagenomic binning, comparative biology and taxonomic classification.</title>
        <authorList>
            <person name="Goeker M."/>
        </authorList>
    </citation>
    <scope>NUCLEOTIDE SEQUENCE [LARGE SCALE GENOMIC DNA]</scope>
    <source>
        <strain evidence="1 2">DSM 11170</strain>
    </source>
</reference>
<dbReference type="Proteomes" id="UP000294813">
    <property type="component" value="Unassembled WGS sequence"/>
</dbReference>